<evidence type="ECO:0000313" key="4">
    <source>
        <dbReference type="Proteomes" id="UP000248724"/>
    </source>
</evidence>
<reference evidence="3 4" key="1">
    <citation type="journal article" date="2017" name="Nature">
        <title>Atmospheric trace gases support primary production in Antarctic desert surface soil.</title>
        <authorList>
            <person name="Ji M."/>
            <person name="Greening C."/>
            <person name="Vanwonterghem I."/>
            <person name="Carere C.R."/>
            <person name="Bay S.K."/>
            <person name="Steen J.A."/>
            <person name="Montgomery K."/>
            <person name="Lines T."/>
            <person name="Beardall J."/>
            <person name="van Dorst J."/>
            <person name="Snape I."/>
            <person name="Stott M.B."/>
            <person name="Hugenholtz P."/>
            <person name="Ferrari B.C."/>
        </authorList>
    </citation>
    <scope>NUCLEOTIDE SEQUENCE [LARGE SCALE GENOMIC DNA]</scope>
    <source>
        <strain evidence="3">RRmetagenome_bin12</strain>
    </source>
</reference>
<evidence type="ECO:0000256" key="1">
    <source>
        <dbReference type="SAM" id="Phobius"/>
    </source>
</evidence>
<dbReference type="AlphaFoldDB" id="A0A2W6A6F4"/>
<organism evidence="3 4">
    <name type="scientific">Candidatus Aeolococcus gillhamiae</name>
    <dbReference type="NCBI Taxonomy" id="3127015"/>
    <lineage>
        <taxon>Bacteria</taxon>
        <taxon>Bacillati</taxon>
        <taxon>Candidatus Dormiibacterota</taxon>
        <taxon>Candidatus Dormibacteria</taxon>
        <taxon>Candidatus Aeolococcales</taxon>
        <taxon>Candidatus Aeolococcaceae</taxon>
        <taxon>Candidatus Aeolococcus</taxon>
    </lineage>
</organism>
<evidence type="ECO:0000259" key="2">
    <source>
        <dbReference type="Pfam" id="PF04116"/>
    </source>
</evidence>
<name>A0A2W6A6F4_9BACT</name>
<protein>
    <recommendedName>
        <fullName evidence="2">Fatty acid hydroxylase domain-containing protein</fullName>
    </recommendedName>
</protein>
<feature type="domain" description="Fatty acid hydroxylase" evidence="2">
    <location>
        <begin position="21"/>
        <end position="133"/>
    </location>
</feature>
<dbReference type="Proteomes" id="UP000248724">
    <property type="component" value="Unassembled WGS sequence"/>
</dbReference>
<feature type="transmembrane region" description="Helical" evidence="1">
    <location>
        <begin position="38"/>
        <end position="62"/>
    </location>
</feature>
<dbReference type="Pfam" id="PF04116">
    <property type="entry name" value="FA_hydroxylase"/>
    <property type="match status" value="1"/>
</dbReference>
<accession>A0A2W6A6F4</accession>
<feature type="transmembrane region" description="Helical" evidence="1">
    <location>
        <begin position="68"/>
        <end position="85"/>
    </location>
</feature>
<dbReference type="GO" id="GO:0008610">
    <property type="term" value="P:lipid biosynthetic process"/>
    <property type="evidence" value="ECO:0007669"/>
    <property type="project" value="InterPro"/>
</dbReference>
<evidence type="ECO:0000313" key="3">
    <source>
        <dbReference type="EMBL" id="PZR80928.1"/>
    </source>
</evidence>
<dbReference type="InterPro" id="IPR006694">
    <property type="entry name" value="Fatty_acid_hydroxylase"/>
</dbReference>
<proteinExistence type="predicted"/>
<dbReference type="EMBL" id="QHBU01000130">
    <property type="protein sequence ID" value="PZR80928.1"/>
    <property type="molecule type" value="Genomic_DNA"/>
</dbReference>
<gene>
    <name evidence="3" type="ORF">DLM65_07065</name>
</gene>
<sequence length="162" mass="18238">MAAARFRAPLQAAHDREQAPRPLFAKRHRMHHRDPRNIPLVFVPLPVLAGFFVLLAAVGGLGFPDHRLGLTAFATMTTFLLGYEWSHYLIHSPYVPRTAAFRAVWRAHTLHHYKNEQYWFGVTNPVADYVLRTHPAKNAVPTSPTARTLGVDDELTLLTAPA</sequence>
<keyword evidence="1" id="KW-0812">Transmembrane</keyword>
<keyword evidence="1" id="KW-0472">Membrane</keyword>
<keyword evidence="1" id="KW-1133">Transmembrane helix</keyword>
<dbReference type="GO" id="GO:0016491">
    <property type="term" value="F:oxidoreductase activity"/>
    <property type="evidence" value="ECO:0007669"/>
    <property type="project" value="InterPro"/>
</dbReference>
<comment type="caution">
    <text evidence="3">The sequence shown here is derived from an EMBL/GenBank/DDBJ whole genome shotgun (WGS) entry which is preliminary data.</text>
</comment>
<dbReference type="GO" id="GO:0005506">
    <property type="term" value="F:iron ion binding"/>
    <property type="evidence" value="ECO:0007669"/>
    <property type="project" value="InterPro"/>
</dbReference>